<sequence>MSDNFLHGGIDAGGTTFKCGLADASGTLVDTQRILVTTPEETLAAAANWFAPHAHAGTLKTFGIASFGPIDVDPTSPAYGTITGSAKPGWADIPLRARFADALGLPVTVDTDVNGALLAEMKQGAAKGCASAAYVTVGTGIGAGLFANGGFLGRPAHPEFGHIALRRHPADHEFESVCRFHPDCLEGLASVRAIRARAGAPEDLSPDHPVWDMATDYLAQAARSLTLTFRPERIVIGGGLLLAPHLIARIRMSYDEQMRGYLEHAPSADLITTPGLGDDAGLIGAILLGVQGAQ</sequence>
<keyword evidence="2" id="KW-0479">Metal-binding</keyword>
<evidence type="ECO:0000256" key="2">
    <source>
        <dbReference type="ARBA" id="ARBA00022723"/>
    </source>
</evidence>
<keyword evidence="8" id="KW-1185">Reference proteome</keyword>
<keyword evidence="3" id="KW-0862">Zinc</keyword>
<dbReference type="PANTHER" id="PTHR42742:SF3">
    <property type="entry name" value="FRUCTOKINASE"/>
    <property type="match status" value="1"/>
</dbReference>
<protein>
    <recommendedName>
        <fullName evidence="5">fructokinase</fullName>
        <ecNumber evidence="5">2.7.1.4</ecNumber>
    </recommendedName>
</protein>
<comment type="caution">
    <text evidence="7">The sequence shown here is derived from an EMBL/GenBank/DDBJ whole genome shotgun (WGS) entry which is preliminary data.</text>
</comment>
<dbReference type="SUPFAM" id="SSF53067">
    <property type="entry name" value="Actin-like ATPase domain"/>
    <property type="match status" value="1"/>
</dbReference>
<dbReference type="EC" id="2.7.1.4" evidence="5"/>
<evidence type="ECO:0000313" key="8">
    <source>
        <dbReference type="Proteomes" id="UP000265431"/>
    </source>
</evidence>
<accession>A0A399QWJ9</accession>
<keyword evidence="4" id="KW-0460">Magnesium</keyword>
<name>A0A399QWJ9_9PROT</name>
<evidence type="ECO:0000256" key="5">
    <source>
        <dbReference type="ARBA" id="ARBA00038887"/>
    </source>
</evidence>
<organism evidence="7 8">
    <name type="scientific">Henriciella barbarensis</name>
    <dbReference type="NCBI Taxonomy" id="86342"/>
    <lineage>
        <taxon>Bacteria</taxon>
        <taxon>Pseudomonadati</taxon>
        <taxon>Pseudomonadota</taxon>
        <taxon>Alphaproteobacteria</taxon>
        <taxon>Hyphomonadales</taxon>
        <taxon>Hyphomonadaceae</taxon>
        <taxon>Henriciella</taxon>
    </lineage>
</organism>
<dbReference type="CDD" id="cd24067">
    <property type="entry name" value="ASKHA_NBD_ROK_BsFRK-like"/>
    <property type="match status" value="1"/>
</dbReference>
<dbReference type="Pfam" id="PF00480">
    <property type="entry name" value="ROK"/>
    <property type="match status" value="1"/>
</dbReference>
<dbReference type="GO" id="GO:0046872">
    <property type="term" value="F:metal ion binding"/>
    <property type="evidence" value="ECO:0007669"/>
    <property type="project" value="UniProtKB-KW"/>
</dbReference>
<proteinExistence type="predicted"/>
<dbReference type="PANTHER" id="PTHR42742">
    <property type="entry name" value="TRANSCRIPTIONAL REPRESSOR MPRA"/>
    <property type="match status" value="1"/>
</dbReference>
<dbReference type="GO" id="GO:0008865">
    <property type="term" value="F:fructokinase activity"/>
    <property type="evidence" value="ECO:0007669"/>
    <property type="project" value="UniProtKB-EC"/>
</dbReference>
<dbReference type="Proteomes" id="UP000265431">
    <property type="component" value="Unassembled WGS sequence"/>
</dbReference>
<dbReference type="InterPro" id="IPR051804">
    <property type="entry name" value="Carb_Metab_Reg_Kinase/Isom"/>
</dbReference>
<evidence type="ECO:0000256" key="6">
    <source>
        <dbReference type="ARBA" id="ARBA00048451"/>
    </source>
</evidence>
<dbReference type="InterPro" id="IPR000600">
    <property type="entry name" value="ROK"/>
</dbReference>
<evidence type="ECO:0000256" key="4">
    <source>
        <dbReference type="ARBA" id="ARBA00022842"/>
    </source>
</evidence>
<dbReference type="EMBL" id="QWGB01000005">
    <property type="protein sequence ID" value="RIJ23308.1"/>
    <property type="molecule type" value="Genomic_DNA"/>
</dbReference>
<dbReference type="AlphaFoldDB" id="A0A399QWJ9"/>
<reference evidence="7 8" key="1">
    <citation type="submission" date="2018-08" db="EMBL/GenBank/DDBJ databases">
        <title>Henriciella mobilis sp. nov., isolated from seawater.</title>
        <authorList>
            <person name="Cheng H."/>
            <person name="Wu Y.-H."/>
            <person name="Xu X.-W."/>
            <person name="Guo L.-L."/>
        </authorList>
    </citation>
    <scope>NUCLEOTIDE SEQUENCE [LARGE SCALE GENOMIC DNA]</scope>
    <source>
        <strain evidence="7 8">CCUG66934</strain>
    </source>
</reference>
<dbReference type="OrthoDB" id="9783435at2"/>
<evidence type="ECO:0000256" key="3">
    <source>
        <dbReference type="ARBA" id="ARBA00022833"/>
    </source>
</evidence>
<gene>
    <name evidence="7" type="ORF">D1224_03260</name>
</gene>
<dbReference type="InterPro" id="IPR043129">
    <property type="entry name" value="ATPase_NBD"/>
</dbReference>
<evidence type="ECO:0000256" key="1">
    <source>
        <dbReference type="ARBA" id="ARBA00001946"/>
    </source>
</evidence>
<evidence type="ECO:0000313" key="7">
    <source>
        <dbReference type="EMBL" id="RIJ23308.1"/>
    </source>
</evidence>
<dbReference type="Gene3D" id="3.30.420.40">
    <property type="match status" value="2"/>
</dbReference>
<comment type="cofactor">
    <cofactor evidence="1">
        <name>Mg(2+)</name>
        <dbReference type="ChEBI" id="CHEBI:18420"/>
    </cofactor>
</comment>
<dbReference type="RefSeq" id="WP_119378497.1">
    <property type="nucleotide sequence ID" value="NZ_QWGB01000005.1"/>
</dbReference>
<comment type="catalytic activity">
    <reaction evidence="6">
        <text>D-fructose + ATP = D-fructose 6-phosphate + ADP + H(+)</text>
        <dbReference type="Rhea" id="RHEA:16125"/>
        <dbReference type="ChEBI" id="CHEBI:15378"/>
        <dbReference type="ChEBI" id="CHEBI:30616"/>
        <dbReference type="ChEBI" id="CHEBI:37721"/>
        <dbReference type="ChEBI" id="CHEBI:61527"/>
        <dbReference type="ChEBI" id="CHEBI:456216"/>
        <dbReference type="EC" id="2.7.1.4"/>
    </reaction>
</comment>